<reference evidence="7" key="1">
    <citation type="journal article" date="2019" name="Int. J. Syst. Evol. Microbiol.">
        <title>The Global Catalogue of Microorganisms (GCM) 10K type strain sequencing project: providing services to taxonomists for standard genome sequencing and annotation.</title>
        <authorList>
            <consortium name="The Broad Institute Genomics Platform"/>
            <consortium name="The Broad Institute Genome Sequencing Center for Infectious Disease"/>
            <person name="Wu L."/>
            <person name="Ma J."/>
        </authorList>
    </citation>
    <scope>NUCLEOTIDE SEQUENCE [LARGE SCALE GENOMIC DNA]</scope>
    <source>
        <strain evidence="7">CGMCC 4.1782</strain>
    </source>
</reference>
<accession>A0ABW5CW63</accession>
<dbReference type="PANTHER" id="PTHR31297">
    <property type="entry name" value="GLUCAN ENDO-1,6-BETA-GLUCOSIDASE B"/>
    <property type="match status" value="1"/>
</dbReference>
<dbReference type="InterPro" id="IPR006584">
    <property type="entry name" value="Cellulose-bd_IV"/>
</dbReference>
<dbReference type="Pfam" id="PF00150">
    <property type="entry name" value="Cellulase"/>
    <property type="match status" value="1"/>
</dbReference>
<keyword evidence="3 4" id="KW-0326">Glycosidase</keyword>
<dbReference type="Pfam" id="PF03422">
    <property type="entry name" value="CBM_6"/>
    <property type="match status" value="1"/>
</dbReference>
<feature type="domain" description="CBM6" evidence="5">
    <location>
        <begin position="460"/>
        <end position="588"/>
    </location>
</feature>
<evidence type="ECO:0000256" key="2">
    <source>
        <dbReference type="ARBA" id="ARBA00022801"/>
    </source>
</evidence>
<organism evidence="6 7">
    <name type="scientific">Pontibacter ruber</name>
    <dbReference type="NCBI Taxonomy" id="1343895"/>
    <lineage>
        <taxon>Bacteria</taxon>
        <taxon>Pseudomonadati</taxon>
        <taxon>Bacteroidota</taxon>
        <taxon>Cytophagia</taxon>
        <taxon>Cytophagales</taxon>
        <taxon>Hymenobacteraceae</taxon>
        <taxon>Pontibacter</taxon>
    </lineage>
</organism>
<evidence type="ECO:0000313" key="7">
    <source>
        <dbReference type="Proteomes" id="UP001597374"/>
    </source>
</evidence>
<comment type="similarity">
    <text evidence="4">Belongs to the glycosyl hydrolase 5 (cellulase A) family.</text>
</comment>
<dbReference type="EMBL" id="JBHUIM010000001">
    <property type="protein sequence ID" value="MFD2245568.1"/>
    <property type="molecule type" value="Genomic_DNA"/>
</dbReference>
<evidence type="ECO:0000259" key="5">
    <source>
        <dbReference type="PROSITE" id="PS51175"/>
    </source>
</evidence>
<keyword evidence="2 4" id="KW-0378">Hydrolase</keyword>
<dbReference type="PROSITE" id="PS51175">
    <property type="entry name" value="CBM6"/>
    <property type="match status" value="1"/>
</dbReference>
<dbReference type="InterPro" id="IPR008979">
    <property type="entry name" value="Galactose-bd-like_sf"/>
</dbReference>
<gene>
    <name evidence="6" type="ORF">ACFSKP_04825</name>
</gene>
<dbReference type="InterPro" id="IPR005084">
    <property type="entry name" value="CBM6"/>
</dbReference>
<dbReference type="InterPro" id="IPR050386">
    <property type="entry name" value="Glycosyl_hydrolase_5"/>
</dbReference>
<evidence type="ECO:0000256" key="1">
    <source>
        <dbReference type="ARBA" id="ARBA00022729"/>
    </source>
</evidence>
<dbReference type="InterPro" id="IPR017853">
    <property type="entry name" value="GH"/>
</dbReference>
<dbReference type="InterPro" id="IPR001547">
    <property type="entry name" value="Glyco_hydro_5"/>
</dbReference>
<dbReference type="CDD" id="cd04080">
    <property type="entry name" value="CBM6_cellulase-like"/>
    <property type="match status" value="1"/>
</dbReference>
<sequence length="590" mass="67041">MNKTILRSGCWLLLFMLLFSREGSGQGYLKADGKRIVNERGENVLLRGMGLGGWMLQEPYMLQVSGVAGTQGEIRRKVEELVGPVKTQQFYNAWLANHTREIDIDSMAAWGFNSVRLAMHYNLYTLPVEEEPVKGQQTWHEKGFAMTDSLLAWCKANNMYLFLDLHAAPGGQGNDNAIADRDPNKPSLWDSRENQEKIIALWRKLAERYANEPWIGGYDLINEPNWGFQNATDKNGCNEKENAPLLQLQKAITKAIREVDKNHIVIIEGNCWGNNYAGMMPPWDSNMVLSFHKYWNYNDQASIQNMLAMREQYNVPVWLGETGENSNLWFRDAIALLERNNIGWAWWPLKKLGFNNPLEVKVNAGYQHILDYWRGKGAKPDQDKAFSALMQLAEDTKLENCIYHKDVVDAMFRQVKSDEVKPFRNHLVKGKATTTVYAVDYDLGRNGRAYFDKDTANYHVATGGERTAWNHGRTYRNDGVDIMLIHDDVNNGYGVGWTEEGEWLQYTISVQKAGKYTVGLRVASEKEGQVLLQANASTVPGSITVPNTGSSTAWQTIHKRNVRLKKGANTLRIKVEKGGFNLNYIQLSKS</sequence>
<dbReference type="Gene3D" id="3.20.20.80">
    <property type="entry name" value="Glycosidases"/>
    <property type="match status" value="1"/>
</dbReference>
<dbReference type="SUPFAM" id="SSF51445">
    <property type="entry name" value="(Trans)glycosidases"/>
    <property type="match status" value="1"/>
</dbReference>
<keyword evidence="7" id="KW-1185">Reference proteome</keyword>
<evidence type="ECO:0000256" key="3">
    <source>
        <dbReference type="ARBA" id="ARBA00023295"/>
    </source>
</evidence>
<comment type="caution">
    <text evidence="6">The sequence shown here is derived from an EMBL/GenBank/DDBJ whole genome shotgun (WGS) entry which is preliminary data.</text>
</comment>
<protein>
    <submittedName>
        <fullName evidence="6">Cellulase family glycosylhydrolase</fullName>
    </submittedName>
</protein>
<dbReference type="PANTHER" id="PTHR31297:SF13">
    <property type="entry name" value="PUTATIVE-RELATED"/>
    <property type="match status" value="1"/>
</dbReference>
<dbReference type="SUPFAM" id="SSF49785">
    <property type="entry name" value="Galactose-binding domain-like"/>
    <property type="match status" value="1"/>
</dbReference>
<proteinExistence type="inferred from homology"/>
<evidence type="ECO:0000256" key="4">
    <source>
        <dbReference type="RuleBase" id="RU361153"/>
    </source>
</evidence>
<dbReference type="Proteomes" id="UP001597374">
    <property type="component" value="Unassembled WGS sequence"/>
</dbReference>
<dbReference type="RefSeq" id="WP_250428925.1">
    <property type="nucleotide sequence ID" value="NZ_JALPRR010000002.1"/>
</dbReference>
<evidence type="ECO:0000313" key="6">
    <source>
        <dbReference type="EMBL" id="MFD2245568.1"/>
    </source>
</evidence>
<keyword evidence="1" id="KW-0732">Signal</keyword>
<dbReference type="SMART" id="SM00606">
    <property type="entry name" value="CBD_IV"/>
    <property type="match status" value="1"/>
</dbReference>
<name>A0ABW5CW63_9BACT</name>
<dbReference type="Gene3D" id="2.60.120.260">
    <property type="entry name" value="Galactose-binding domain-like"/>
    <property type="match status" value="1"/>
</dbReference>